<feature type="transmembrane region" description="Helical" evidence="19">
    <location>
        <begin position="148"/>
        <end position="166"/>
    </location>
</feature>
<protein>
    <recommendedName>
        <fullName evidence="6 17">CDP-diacylglycerol--glycerol-3-phosphate 3-phosphatidyltransferase</fullName>
        <ecNumber evidence="5 17">2.7.8.5</ecNumber>
    </recommendedName>
</protein>
<dbReference type="InterPro" id="IPR050324">
    <property type="entry name" value="CDP-alcohol_PTase-I"/>
</dbReference>
<keyword evidence="13 19" id="KW-0472">Membrane</keyword>
<evidence type="ECO:0000256" key="10">
    <source>
        <dbReference type="ARBA" id="ARBA00022692"/>
    </source>
</evidence>
<keyword evidence="11 19" id="KW-1133">Transmembrane helix</keyword>
<evidence type="ECO:0000256" key="11">
    <source>
        <dbReference type="ARBA" id="ARBA00022989"/>
    </source>
</evidence>
<evidence type="ECO:0000256" key="19">
    <source>
        <dbReference type="SAM" id="Phobius"/>
    </source>
</evidence>
<dbReference type="GO" id="GO:0008444">
    <property type="term" value="F:CDP-diacylglycerol-glycerol-3-phosphate 3-phosphatidyltransferase activity"/>
    <property type="evidence" value="ECO:0007669"/>
    <property type="project" value="UniProtKB-UniRule"/>
</dbReference>
<gene>
    <name evidence="20" type="ORF">BTN49_2550</name>
</gene>
<evidence type="ECO:0000256" key="9">
    <source>
        <dbReference type="ARBA" id="ARBA00022679"/>
    </source>
</evidence>
<dbReference type="InterPro" id="IPR004570">
    <property type="entry name" value="Phosphatidylglycerol_P_synth"/>
</dbReference>
<evidence type="ECO:0000256" key="6">
    <source>
        <dbReference type="ARBA" id="ARBA00014944"/>
    </source>
</evidence>
<comment type="caution">
    <text evidence="20">The sequence shown here is derived from an EMBL/GenBank/DDBJ whole genome shotgun (WGS) entry which is preliminary data.</text>
</comment>
<dbReference type="InterPro" id="IPR000462">
    <property type="entry name" value="CDP-OH_P_trans"/>
</dbReference>
<dbReference type="GeneID" id="66952292"/>
<dbReference type="GO" id="GO:0005886">
    <property type="term" value="C:plasma membrane"/>
    <property type="evidence" value="ECO:0007669"/>
    <property type="project" value="UniProtKB-SubCell"/>
</dbReference>
<comment type="pathway">
    <text evidence="3">Lipid metabolism.</text>
</comment>
<evidence type="ECO:0000256" key="4">
    <source>
        <dbReference type="ARBA" id="ARBA00010441"/>
    </source>
</evidence>
<dbReference type="GO" id="GO:0046474">
    <property type="term" value="P:glycerophospholipid biosynthetic process"/>
    <property type="evidence" value="ECO:0007669"/>
    <property type="project" value="TreeGrafter"/>
</dbReference>
<dbReference type="Gene3D" id="1.20.120.1760">
    <property type="match status" value="1"/>
</dbReference>
<dbReference type="NCBIfam" id="TIGR00560">
    <property type="entry name" value="pgsA"/>
    <property type="match status" value="1"/>
</dbReference>
<evidence type="ECO:0000256" key="7">
    <source>
        <dbReference type="ARBA" id="ARBA00022475"/>
    </source>
</evidence>
<keyword evidence="10 19" id="KW-0812">Transmembrane</keyword>
<dbReference type="InterPro" id="IPR048254">
    <property type="entry name" value="CDP_ALCOHOL_P_TRANSF_CS"/>
</dbReference>
<comment type="similarity">
    <text evidence="4 18">Belongs to the CDP-alcohol phosphatidyltransferase class-I family.</text>
</comment>
<feature type="transmembrane region" description="Helical" evidence="19">
    <location>
        <begin position="7"/>
        <end position="26"/>
    </location>
</feature>
<keyword evidence="14" id="KW-0594">Phospholipid biosynthesis</keyword>
<sequence length="183" mass="20603">MRLNTPIILTLTRIALIPFFVVAFYMPYQWSAPVAALIFVIAGATDWLDGYLARTLKQTTRFGAFLDPVADKVIVAIALVLIAEHYHTILVTIPAATMIAREVIISALREWMAELGKHASVAVSLIGKFKTVAQMFALTMMIWRQNDIVIYIGYTALYIATTLTYWSMYQYMLAAKDELLDTD</sequence>
<dbReference type="AlphaFoldDB" id="A0A2A5T128"/>
<keyword evidence="15" id="KW-1208">Phospholipid metabolism</keyword>
<dbReference type="PANTHER" id="PTHR14269">
    <property type="entry name" value="CDP-DIACYLGLYCEROL--GLYCEROL-3-PHOSPHATE 3-PHOSPHATIDYLTRANSFERASE-RELATED"/>
    <property type="match status" value="1"/>
</dbReference>
<accession>A0A2A5T128</accession>
<dbReference type="PANTHER" id="PTHR14269:SF62">
    <property type="entry name" value="CDP-DIACYLGLYCEROL--GLYCEROL-3-PHOSPHATE 3-PHOSPHATIDYLTRANSFERASE 1, CHLOROPLASTIC"/>
    <property type="match status" value="1"/>
</dbReference>
<evidence type="ECO:0000256" key="16">
    <source>
        <dbReference type="ARBA" id="ARBA00048586"/>
    </source>
</evidence>
<evidence type="ECO:0000256" key="2">
    <source>
        <dbReference type="ARBA" id="ARBA00005042"/>
    </source>
</evidence>
<dbReference type="PIRSF" id="PIRSF000847">
    <property type="entry name" value="Phos_ph_gly_syn"/>
    <property type="match status" value="1"/>
</dbReference>
<evidence type="ECO:0000256" key="3">
    <source>
        <dbReference type="ARBA" id="ARBA00005189"/>
    </source>
</evidence>
<dbReference type="FunFam" id="1.20.120.1760:FF:000001">
    <property type="entry name" value="CDP-diacylglycerol--glycerol-3-phosphate 3-phosphatidyltransferase"/>
    <property type="match status" value="1"/>
</dbReference>
<dbReference type="EMBL" id="NBYY01000029">
    <property type="protein sequence ID" value="PCS21864.1"/>
    <property type="molecule type" value="Genomic_DNA"/>
</dbReference>
<evidence type="ECO:0000256" key="12">
    <source>
        <dbReference type="ARBA" id="ARBA00023098"/>
    </source>
</evidence>
<organism evidence="20 21">
    <name type="scientific">Candidatus Enterovibrio escicola</name>
    <dbReference type="NCBI Taxonomy" id="1927127"/>
    <lineage>
        <taxon>Bacteria</taxon>
        <taxon>Pseudomonadati</taxon>
        <taxon>Pseudomonadota</taxon>
        <taxon>Gammaproteobacteria</taxon>
        <taxon>Vibrionales</taxon>
        <taxon>Vibrionaceae</taxon>
        <taxon>Enterovibrio</taxon>
    </lineage>
</organism>
<keyword evidence="12" id="KW-0443">Lipid metabolism</keyword>
<comment type="catalytic activity">
    <reaction evidence="16">
        <text>a CDP-1,2-diacyl-sn-glycerol + sn-glycerol 3-phosphate = a 1,2-diacyl-sn-glycero-3-phospho-(1'-sn-glycero-3'-phosphate) + CMP + H(+)</text>
        <dbReference type="Rhea" id="RHEA:12593"/>
        <dbReference type="ChEBI" id="CHEBI:15378"/>
        <dbReference type="ChEBI" id="CHEBI:57597"/>
        <dbReference type="ChEBI" id="CHEBI:58332"/>
        <dbReference type="ChEBI" id="CHEBI:60110"/>
        <dbReference type="ChEBI" id="CHEBI:60377"/>
        <dbReference type="EC" id="2.7.8.5"/>
    </reaction>
</comment>
<evidence type="ECO:0000256" key="18">
    <source>
        <dbReference type="RuleBase" id="RU003750"/>
    </source>
</evidence>
<evidence type="ECO:0000256" key="5">
    <source>
        <dbReference type="ARBA" id="ARBA00013170"/>
    </source>
</evidence>
<feature type="transmembrane region" description="Helical" evidence="19">
    <location>
        <begin position="32"/>
        <end position="52"/>
    </location>
</feature>
<proteinExistence type="inferred from homology"/>
<reference evidence="21" key="1">
    <citation type="submission" date="2017-04" db="EMBL/GenBank/DDBJ databases">
        <title>Genome evolution of the luminous symbionts of deep sea anglerfish.</title>
        <authorList>
            <person name="Hendry T.A."/>
        </authorList>
    </citation>
    <scope>NUCLEOTIDE SEQUENCE [LARGE SCALE GENOMIC DNA]</scope>
</reference>
<keyword evidence="8" id="KW-0444">Lipid biosynthesis</keyword>
<comment type="pathway">
    <text evidence="2">Phospholipid metabolism; phosphatidylglycerol biosynthesis; phosphatidylglycerol from CDP-diacylglycerol: step 1/2.</text>
</comment>
<dbReference type="RefSeq" id="WP_097357015.1">
    <property type="nucleotide sequence ID" value="NZ_CAWNJE010000033.1"/>
</dbReference>
<evidence type="ECO:0000256" key="13">
    <source>
        <dbReference type="ARBA" id="ARBA00023136"/>
    </source>
</evidence>
<evidence type="ECO:0000256" key="15">
    <source>
        <dbReference type="ARBA" id="ARBA00023264"/>
    </source>
</evidence>
<dbReference type="EC" id="2.7.8.5" evidence="5 17"/>
<dbReference type="Pfam" id="PF01066">
    <property type="entry name" value="CDP-OH_P_transf"/>
    <property type="match status" value="1"/>
</dbReference>
<keyword evidence="9 18" id="KW-0808">Transferase</keyword>
<evidence type="ECO:0000256" key="17">
    <source>
        <dbReference type="NCBIfam" id="TIGR00560"/>
    </source>
</evidence>
<dbReference type="InterPro" id="IPR043130">
    <property type="entry name" value="CDP-OH_PTrfase_TM_dom"/>
</dbReference>
<dbReference type="Proteomes" id="UP000219020">
    <property type="component" value="Unassembled WGS sequence"/>
</dbReference>
<keyword evidence="7" id="KW-1003">Cell membrane</keyword>
<comment type="subcellular location">
    <subcellularLocation>
        <location evidence="1">Cell membrane</location>
        <topology evidence="1">Multi-pass membrane protein</topology>
    </subcellularLocation>
</comment>
<evidence type="ECO:0000313" key="21">
    <source>
        <dbReference type="Proteomes" id="UP000219020"/>
    </source>
</evidence>
<name>A0A2A5T128_9GAMM</name>
<dbReference type="PROSITE" id="PS00379">
    <property type="entry name" value="CDP_ALCOHOL_P_TRANSF"/>
    <property type="match status" value="1"/>
</dbReference>
<evidence type="ECO:0000256" key="14">
    <source>
        <dbReference type="ARBA" id="ARBA00023209"/>
    </source>
</evidence>
<keyword evidence="21" id="KW-1185">Reference proteome</keyword>
<evidence type="ECO:0000256" key="1">
    <source>
        <dbReference type="ARBA" id="ARBA00004651"/>
    </source>
</evidence>
<evidence type="ECO:0000256" key="8">
    <source>
        <dbReference type="ARBA" id="ARBA00022516"/>
    </source>
</evidence>
<evidence type="ECO:0000313" key="20">
    <source>
        <dbReference type="EMBL" id="PCS21864.1"/>
    </source>
</evidence>